<sequence length="774" mass="83346">MTFVSSRAGLFASVALFCCSVPDGAAAQDVSATDGAPQAHDPDEIVVSAQRRDQALSDVGISVSVLSSNAIAEHGITSASDLAKIVPGFTAADSALNVPLYTLRGVGFNDGSLGANAAVGVYVNEIPLAYPAMTQGAVLDLERIEVLKGPQGTLYGQNSTGGTINYISNKPSDTFEAGIDVTASRFDTMRGQAYVSGPLSKTVRARIAADFALGGDWQRSISRPGDELGQVERGSFRALLNWEPSDRVSVDLDLNGWYDKSDTQALQLIRFTPARPANVPRLPQVFNSPFAGNNARDADWTPGLDYGRDDRFGQAGLKIGYELSDAIRLTSISSYSDYKGNALLDRDGMAAVNFEARVKGTIKSWYQELRLSGDTDELFWSFGGNYRHDKIRDLQDTSIREGTSTVGAYRRTPVTANQQVETYAVFADGEFDIASTISLVGGVRYTEDRRDFAGCTADSGAGDLAAFFSPIVNSLRAARGLAPLPATAPGACVTLDANLVPGLQEKRLVENNVSYHAGINWKPAPRTLVYATISQGYKAGAFATLGSTTEVQLRPVKQEKLIAYEIGAKTSPLGSLLQLNAAAFYYDYTNKQQRGRIIDPTFGGLSTLVNVPKSRIYGAEVEASLRPVQGLTLYASYLYLNTKITEFTGINFSNQVEDFAGDALNFSPKHSVNAGGSYERDVSSNLTAFVGADYSYRSATSAFFGNVAGQEIKDYQVVDLRAGIRNDDAGWKVSVFGNNVLNEYYWNNVIRGTDGIARAAARPATYGIQFGFKY</sequence>
<evidence type="ECO:0000256" key="8">
    <source>
        <dbReference type="ARBA" id="ARBA00023077"/>
    </source>
</evidence>
<feature type="signal peptide" evidence="13">
    <location>
        <begin position="1"/>
        <end position="27"/>
    </location>
</feature>
<comment type="similarity">
    <text evidence="11 12">Belongs to the TonB-dependent receptor family.</text>
</comment>
<evidence type="ECO:0000259" key="14">
    <source>
        <dbReference type="Pfam" id="PF00593"/>
    </source>
</evidence>
<keyword evidence="4" id="KW-0410">Iron transport</keyword>
<comment type="subcellular location">
    <subcellularLocation>
        <location evidence="1 11">Cell outer membrane</location>
        <topology evidence="1 11">Multi-pass membrane protein</topology>
    </subcellularLocation>
</comment>
<keyword evidence="3 11" id="KW-1134">Transmembrane beta strand</keyword>
<dbReference type="Proteomes" id="UP000024329">
    <property type="component" value="Unassembled WGS sequence"/>
</dbReference>
<dbReference type="GO" id="GO:0006826">
    <property type="term" value="P:iron ion transport"/>
    <property type="evidence" value="ECO:0007669"/>
    <property type="project" value="UniProtKB-KW"/>
</dbReference>
<dbReference type="InterPro" id="IPR000531">
    <property type="entry name" value="Beta-barrel_TonB"/>
</dbReference>
<dbReference type="CDD" id="cd01347">
    <property type="entry name" value="ligand_gated_channel"/>
    <property type="match status" value="1"/>
</dbReference>
<dbReference type="Pfam" id="PF07715">
    <property type="entry name" value="Plug"/>
    <property type="match status" value="1"/>
</dbReference>
<evidence type="ECO:0000256" key="13">
    <source>
        <dbReference type="SAM" id="SignalP"/>
    </source>
</evidence>
<dbReference type="eggNOG" id="COG4773">
    <property type="taxonomic scope" value="Bacteria"/>
</dbReference>
<protein>
    <submittedName>
        <fullName evidence="16">TonB-dependent receptor</fullName>
    </submittedName>
</protein>
<evidence type="ECO:0000259" key="15">
    <source>
        <dbReference type="Pfam" id="PF07715"/>
    </source>
</evidence>
<evidence type="ECO:0000256" key="10">
    <source>
        <dbReference type="ARBA" id="ARBA00023237"/>
    </source>
</evidence>
<evidence type="ECO:0000256" key="4">
    <source>
        <dbReference type="ARBA" id="ARBA00022496"/>
    </source>
</evidence>
<keyword evidence="13" id="KW-0732">Signal</keyword>
<keyword evidence="2 11" id="KW-0813">Transport</keyword>
<dbReference type="RefSeq" id="WP_036524204.1">
    <property type="nucleotide sequence ID" value="NZ_JFYZ01000003.1"/>
</dbReference>
<keyword evidence="7" id="KW-0406">Ion transport</keyword>
<keyword evidence="10 11" id="KW-0998">Cell outer membrane</keyword>
<keyword evidence="6" id="KW-0408">Iron</keyword>
<feature type="chain" id="PRO_5001552017" evidence="13">
    <location>
        <begin position="28"/>
        <end position="774"/>
    </location>
</feature>
<accession>A0A031JZD1</accession>
<dbReference type="PANTHER" id="PTHR32552:SF81">
    <property type="entry name" value="TONB-DEPENDENT OUTER MEMBRANE RECEPTOR"/>
    <property type="match status" value="1"/>
</dbReference>
<reference evidence="16 17" key="1">
    <citation type="submission" date="2014-03" db="EMBL/GenBank/DDBJ databases">
        <title>Whole genome sequence of Novosphingobium resinovorum KF1.</title>
        <authorList>
            <person name="Gan H.M."/>
            <person name="Gan H.Y."/>
            <person name="Chew T.H."/>
            <person name="Savka M.A."/>
        </authorList>
    </citation>
    <scope>NUCLEOTIDE SEQUENCE [LARGE SCALE GENOMIC DNA]</scope>
    <source>
        <strain evidence="16 17">KF1</strain>
    </source>
</reference>
<dbReference type="InterPro" id="IPR012910">
    <property type="entry name" value="Plug_dom"/>
</dbReference>
<dbReference type="Gene3D" id="2.40.170.20">
    <property type="entry name" value="TonB-dependent receptor, beta-barrel domain"/>
    <property type="match status" value="1"/>
</dbReference>
<evidence type="ECO:0000256" key="6">
    <source>
        <dbReference type="ARBA" id="ARBA00023004"/>
    </source>
</evidence>
<dbReference type="SUPFAM" id="SSF56935">
    <property type="entry name" value="Porins"/>
    <property type="match status" value="1"/>
</dbReference>
<gene>
    <name evidence="16" type="ORF">BV97_01204</name>
</gene>
<evidence type="ECO:0000256" key="11">
    <source>
        <dbReference type="PROSITE-ProRule" id="PRU01360"/>
    </source>
</evidence>
<comment type="caution">
    <text evidence="16">The sequence shown here is derived from an EMBL/GenBank/DDBJ whole genome shotgun (WGS) entry which is preliminary data.</text>
</comment>
<evidence type="ECO:0000256" key="2">
    <source>
        <dbReference type="ARBA" id="ARBA00022448"/>
    </source>
</evidence>
<evidence type="ECO:0000256" key="3">
    <source>
        <dbReference type="ARBA" id="ARBA00022452"/>
    </source>
</evidence>
<dbReference type="PATRIC" id="fig|158500.4.peg.1237"/>
<evidence type="ECO:0000256" key="7">
    <source>
        <dbReference type="ARBA" id="ARBA00023065"/>
    </source>
</evidence>
<dbReference type="EMBL" id="JFYZ01000003">
    <property type="protein sequence ID" value="EZP83101.1"/>
    <property type="molecule type" value="Genomic_DNA"/>
</dbReference>
<keyword evidence="8 12" id="KW-0798">TonB box</keyword>
<evidence type="ECO:0000256" key="1">
    <source>
        <dbReference type="ARBA" id="ARBA00004571"/>
    </source>
</evidence>
<keyword evidence="16" id="KW-0675">Receptor</keyword>
<dbReference type="AlphaFoldDB" id="A0A031JZD1"/>
<evidence type="ECO:0000256" key="12">
    <source>
        <dbReference type="RuleBase" id="RU003357"/>
    </source>
</evidence>
<dbReference type="PANTHER" id="PTHR32552">
    <property type="entry name" value="FERRICHROME IRON RECEPTOR-RELATED"/>
    <property type="match status" value="1"/>
</dbReference>
<dbReference type="InterPro" id="IPR036942">
    <property type="entry name" value="Beta-barrel_TonB_sf"/>
</dbReference>
<feature type="domain" description="TonB-dependent receptor plug" evidence="15">
    <location>
        <begin position="56"/>
        <end position="163"/>
    </location>
</feature>
<organism evidence="16 17">
    <name type="scientific">Novosphingobium resinovorum</name>
    <dbReference type="NCBI Taxonomy" id="158500"/>
    <lineage>
        <taxon>Bacteria</taxon>
        <taxon>Pseudomonadati</taxon>
        <taxon>Pseudomonadota</taxon>
        <taxon>Alphaproteobacteria</taxon>
        <taxon>Sphingomonadales</taxon>
        <taxon>Sphingomonadaceae</taxon>
        <taxon>Novosphingobium</taxon>
    </lineage>
</organism>
<feature type="domain" description="TonB-dependent receptor-like beta-barrel" evidence="14">
    <location>
        <begin position="284"/>
        <end position="740"/>
    </location>
</feature>
<name>A0A031JZD1_9SPHN</name>
<keyword evidence="5 11" id="KW-0812">Transmembrane</keyword>
<dbReference type="PROSITE" id="PS52016">
    <property type="entry name" value="TONB_DEPENDENT_REC_3"/>
    <property type="match status" value="1"/>
</dbReference>
<dbReference type="InterPro" id="IPR039426">
    <property type="entry name" value="TonB-dep_rcpt-like"/>
</dbReference>
<evidence type="ECO:0000256" key="5">
    <source>
        <dbReference type="ARBA" id="ARBA00022692"/>
    </source>
</evidence>
<dbReference type="GO" id="GO:0009279">
    <property type="term" value="C:cell outer membrane"/>
    <property type="evidence" value="ECO:0007669"/>
    <property type="project" value="UniProtKB-SubCell"/>
</dbReference>
<keyword evidence="9 11" id="KW-0472">Membrane</keyword>
<proteinExistence type="inferred from homology"/>
<evidence type="ECO:0000313" key="17">
    <source>
        <dbReference type="Proteomes" id="UP000024329"/>
    </source>
</evidence>
<evidence type="ECO:0000313" key="16">
    <source>
        <dbReference type="EMBL" id="EZP83101.1"/>
    </source>
</evidence>
<evidence type="ECO:0000256" key="9">
    <source>
        <dbReference type="ARBA" id="ARBA00023136"/>
    </source>
</evidence>
<dbReference type="Pfam" id="PF00593">
    <property type="entry name" value="TonB_dep_Rec_b-barrel"/>
    <property type="match status" value="1"/>
</dbReference>